<dbReference type="SMART" id="SM00292">
    <property type="entry name" value="BRCT"/>
    <property type="match status" value="2"/>
</dbReference>
<proteinExistence type="predicted"/>
<evidence type="ECO:0000259" key="10">
    <source>
        <dbReference type="PROSITE" id="PS50089"/>
    </source>
</evidence>
<comment type="caution">
    <text evidence="12">The sequence shown here is derived from an EMBL/GenBank/DDBJ whole genome shotgun (WGS) entry which is preliminary data.</text>
</comment>
<dbReference type="InterPro" id="IPR013083">
    <property type="entry name" value="Znf_RING/FYVE/PHD"/>
</dbReference>
<keyword evidence="6" id="KW-0234">DNA repair</keyword>
<dbReference type="GO" id="GO:0000724">
    <property type="term" value="P:double-strand break repair via homologous recombination"/>
    <property type="evidence" value="ECO:0007669"/>
    <property type="project" value="TreeGrafter"/>
</dbReference>
<feature type="compositionally biased region" description="Basic and acidic residues" evidence="9">
    <location>
        <begin position="432"/>
        <end position="449"/>
    </location>
</feature>
<dbReference type="SUPFAM" id="SSF57850">
    <property type="entry name" value="RING/U-box"/>
    <property type="match status" value="1"/>
</dbReference>
<evidence type="ECO:0000256" key="3">
    <source>
        <dbReference type="ARBA" id="ARBA00022763"/>
    </source>
</evidence>
<dbReference type="InterPro" id="IPR001841">
    <property type="entry name" value="Znf_RING"/>
</dbReference>
<evidence type="ECO:0000313" key="12">
    <source>
        <dbReference type="EMBL" id="KAK0420897.1"/>
    </source>
</evidence>
<keyword evidence="7" id="KW-0539">Nucleus</keyword>
<evidence type="ECO:0000259" key="11">
    <source>
        <dbReference type="PROSITE" id="PS50172"/>
    </source>
</evidence>
<evidence type="ECO:0000256" key="8">
    <source>
        <dbReference type="PROSITE-ProRule" id="PRU00175"/>
    </source>
</evidence>
<keyword evidence="13" id="KW-1185">Reference proteome</keyword>
<keyword evidence="2" id="KW-0677">Repeat</keyword>
<evidence type="ECO:0000256" key="5">
    <source>
        <dbReference type="ARBA" id="ARBA00022833"/>
    </source>
</evidence>
<dbReference type="InterPro" id="IPR031099">
    <property type="entry name" value="BRCA1-associated"/>
</dbReference>
<accession>A0AA39ID68</accession>
<dbReference type="InterPro" id="IPR001357">
    <property type="entry name" value="BRCT_dom"/>
</dbReference>
<dbReference type="Gene3D" id="3.30.40.10">
    <property type="entry name" value="Zinc/RING finger domain, C3HC4 (zinc finger)"/>
    <property type="match status" value="1"/>
</dbReference>
<feature type="region of interest" description="Disordered" evidence="9">
    <location>
        <begin position="501"/>
        <end position="543"/>
    </location>
</feature>
<evidence type="ECO:0000256" key="7">
    <source>
        <dbReference type="ARBA" id="ARBA00023242"/>
    </source>
</evidence>
<feature type="region of interest" description="Disordered" evidence="9">
    <location>
        <begin position="595"/>
        <end position="678"/>
    </location>
</feature>
<protein>
    <recommendedName>
        <fullName evidence="14">RING-type E3 ubiquitin transferase BRCA1</fullName>
    </recommendedName>
</protein>
<reference evidence="12" key="1">
    <citation type="submission" date="2023-06" db="EMBL/GenBank/DDBJ databases">
        <title>Genomic analysis of the entomopathogenic nematode Steinernema hermaphroditum.</title>
        <authorList>
            <person name="Schwarz E.M."/>
            <person name="Heppert J.K."/>
            <person name="Baniya A."/>
            <person name="Schwartz H.T."/>
            <person name="Tan C.-H."/>
            <person name="Antoshechkin I."/>
            <person name="Sternberg P.W."/>
            <person name="Goodrich-Blair H."/>
            <person name="Dillman A.R."/>
        </authorList>
    </citation>
    <scope>NUCLEOTIDE SEQUENCE</scope>
    <source>
        <strain evidence="12">PS9179</strain>
        <tissue evidence="12">Whole animal</tissue>
    </source>
</reference>
<keyword evidence="5" id="KW-0862">Zinc</keyword>
<dbReference type="Pfam" id="PF13920">
    <property type="entry name" value="zf-C3HC4_3"/>
    <property type="match status" value="1"/>
</dbReference>
<dbReference type="AlphaFoldDB" id="A0AA39ID68"/>
<dbReference type="SMART" id="SM00184">
    <property type="entry name" value="RING"/>
    <property type="match status" value="1"/>
</dbReference>
<dbReference type="Proteomes" id="UP001175271">
    <property type="component" value="Unassembled WGS sequence"/>
</dbReference>
<feature type="domain" description="BRCT" evidence="11">
    <location>
        <begin position="780"/>
        <end position="868"/>
    </location>
</feature>
<keyword evidence="3" id="KW-0227">DNA damage</keyword>
<organism evidence="12 13">
    <name type="scientific">Steinernema hermaphroditum</name>
    <dbReference type="NCBI Taxonomy" id="289476"/>
    <lineage>
        <taxon>Eukaryota</taxon>
        <taxon>Metazoa</taxon>
        <taxon>Ecdysozoa</taxon>
        <taxon>Nematoda</taxon>
        <taxon>Chromadorea</taxon>
        <taxon>Rhabditida</taxon>
        <taxon>Tylenchina</taxon>
        <taxon>Panagrolaimomorpha</taxon>
        <taxon>Strongyloidoidea</taxon>
        <taxon>Steinernematidae</taxon>
        <taxon>Steinernema</taxon>
    </lineage>
</organism>
<feature type="domain" description="BRCT" evidence="11">
    <location>
        <begin position="683"/>
        <end position="760"/>
    </location>
</feature>
<feature type="compositionally biased region" description="Polar residues" evidence="9">
    <location>
        <begin position="136"/>
        <end position="146"/>
    </location>
</feature>
<dbReference type="Gene3D" id="3.40.50.10190">
    <property type="entry name" value="BRCT domain"/>
    <property type="match status" value="2"/>
</dbReference>
<dbReference type="PROSITE" id="PS50089">
    <property type="entry name" value="ZF_RING_2"/>
    <property type="match status" value="1"/>
</dbReference>
<feature type="compositionally biased region" description="Low complexity" evidence="9">
    <location>
        <begin position="600"/>
        <end position="609"/>
    </location>
</feature>
<evidence type="ECO:0000313" key="13">
    <source>
        <dbReference type="Proteomes" id="UP001175271"/>
    </source>
</evidence>
<dbReference type="GO" id="GO:0031436">
    <property type="term" value="C:BRCA1-BARD1 complex"/>
    <property type="evidence" value="ECO:0007669"/>
    <property type="project" value="TreeGrafter"/>
</dbReference>
<dbReference type="GO" id="GO:0008270">
    <property type="term" value="F:zinc ion binding"/>
    <property type="evidence" value="ECO:0007669"/>
    <property type="project" value="UniProtKB-KW"/>
</dbReference>
<gene>
    <name evidence="12" type="ORF">QR680_014951</name>
</gene>
<dbReference type="GO" id="GO:0070531">
    <property type="term" value="C:BRCA1-A complex"/>
    <property type="evidence" value="ECO:0007669"/>
    <property type="project" value="TreeGrafter"/>
</dbReference>
<dbReference type="PANTHER" id="PTHR13763:SF0">
    <property type="entry name" value="BREAST CANCER TYPE 1 SUSCEPTIBILITY PROTEIN"/>
    <property type="match status" value="1"/>
</dbReference>
<keyword evidence="4 8" id="KW-0479">Metal-binding</keyword>
<feature type="compositionally biased region" description="Acidic residues" evidence="9">
    <location>
        <begin position="628"/>
        <end position="661"/>
    </location>
</feature>
<feature type="region of interest" description="Disordered" evidence="9">
    <location>
        <begin position="136"/>
        <end position="215"/>
    </location>
</feature>
<comment type="subcellular location">
    <subcellularLocation>
        <location evidence="1">Nucleus</location>
    </subcellularLocation>
</comment>
<evidence type="ECO:0008006" key="14">
    <source>
        <dbReference type="Google" id="ProtNLM"/>
    </source>
</evidence>
<feature type="compositionally biased region" description="Basic and acidic residues" evidence="9">
    <location>
        <begin position="618"/>
        <end position="627"/>
    </location>
</feature>
<feature type="region of interest" description="Disordered" evidence="9">
    <location>
        <begin position="411"/>
        <end position="457"/>
    </location>
</feature>
<sequence length="889" mass="99930">MDYAAASGSSSTSQEKNHVGNIVNLVTKLKDALKCGICHSTIKNNILTSCNHLFCEPCFKDFQRLTTKERKDLCPICSQKINRRSCQTSDFASELLSKYLQVAKSVTGELFSFDLPPQERFYESQALMTQVPVTNIRRSGPSTSTAAFKVPGLPPPSQQPSFQPPRFLGRPSQQLNRFRRPNANAGRWKLQNQSQIIGEEEEEEDADVEEEDENEEEVRILQPEEARQVLQANADDALPPTQAYPCTQAYVPTAERPMPYDHSLMPTQAFYANQYPPNNVIPQTQIYPSEQAQEQLEYNEASIQCTADTKEAQTEAATSTCDSSSQCCVETCDVETQISAETRDANSQCSIQESPLEQLKKFDFVRLLNEYKASHQCNLWDSLLALFPGVVELLQSDGLYVVRYASNGNPENGPMATQAFHGNEPPDEENKDGENLDDTHPMEMSDHPSLRPPVQDISNMLGETTLNRLEDDIELDISDLNEPNRSKAQPLLTSTPLITTQTKTDKKEQLAPGVSPISQSQTKKRKRSANRNLSSIMEEDERQVSPVVLKLKRGTSVTRDPDTKKLKWEGCHYRVATGHSLEAIAEVTLEKKNDLKNKPTSSTTTAETEFSNAGSETSKNESMHDDLFTNEESDDGDDDGDVECVEDSFTDLTAEEEDKENEDPRPMPPIKISVSGKKTKRDEDLVKRFLATFPDQIGLGDPCDSSLTHLIVFNTHGKVCRKLSMKYIHALSLGLPITTQQWMVDCIKNRSILHTTNYEIEGVERMDKASMACRRSMADEKRTLLDDFWFFVPEQFFKSDTIKRDTIMEMIGACGGHLVMKPWEAKGKLGKNLIVYGTDCTDMQDSAKKFELTTNFVVVMADWVLDSICSYKVKPLLESYRLTNVHEVL</sequence>
<evidence type="ECO:0000256" key="6">
    <source>
        <dbReference type="ARBA" id="ARBA00023204"/>
    </source>
</evidence>
<dbReference type="EMBL" id="JAUCMV010000002">
    <property type="protein sequence ID" value="KAK0420897.1"/>
    <property type="molecule type" value="Genomic_DNA"/>
</dbReference>
<keyword evidence="4 8" id="KW-0863">Zinc-finger</keyword>
<dbReference type="GO" id="GO:0004842">
    <property type="term" value="F:ubiquitin-protein transferase activity"/>
    <property type="evidence" value="ECO:0007669"/>
    <property type="project" value="TreeGrafter"/>
</dbReference>
<evidence type="ECO:0000256" key="9">
    <source>
        <dbReference type="SAM" id="MobiDB-lite"/>
    </source>
</evidence>
<dbReference type="InterPro" id="IPR036420">
    <property type="entry name" value="BRCT_dom_sf"/>
</dbReference>
<feature type="compositionally biased region" description="Acidic residues" evidence="9">
    <location>
        <begin position="198"/>
        <end position="215"/>
    </location>
</feature>
<dbReference type="GO" id="GO:0045944">
    <property type="term" value="P:positive regulation of transcription by RNA polymerase II"/>
    <property type="evidence" value="ECO:0007669"/>
    <property type="project" value="TreeGrafter"/>
</dbReference>
<dbReference type="SUPFAM" id="SSF52113">
    <property type="entry name" value="BRCT domain"/>
    <property type="match status" value="1"/>
</dbReference>
<evidence type="ECO:0000256" key="1">
    <source>
        <dbReference type="ARBA" id="ARBA00004123"/>
    </source>
</evidence>
<dbReference type="PANTHER" id="PTHR13763">
    <property type="entry name" value="BREAST CANCER TYPE 1 SUSCEPTIBILITY PROTEIN BRCA1"/>
    <property type="match status" value="1"/>
</dbReference>
<feature type="domain" description="RING-type" evidence="10">
    <location>
        <begin position="35"/>
        <end position="78"/>
    </location>
</feature>
<evidence type="ECO:0000256" key="4">
    <source>
        <dbReference type="ARBA" id="ARBA00022771"/>
    </source>
</evidence>
<name>A0AA39ID68_9BILA</name>
<dbReference type="PROSITE" id="PS50172">
    <property type="entry name" value="BRCT"/>
    <property type="match status" value="2"/>
</dbReference>
<evidence type="ECO:0000256" key="2">
    <source>
        <dbReference type="ARBA" id="ARBA00022737"/>
    </source>
</evidence>